<dbReference type="OrthoDB" id="17335at2759"/>
<name>A0A183B2D0_9TREM</name>
<dbReference type="SUPFAM" id="SSF55008">
    <property type="entry name" value="HMA, heavy metal-associated domain"/>
    <property type="match status" value="1"/>
</dbReference>
<evidence type="ECO:0000313" key="2">
    <source>
        <dbReference type="EMBL" id="VDP90637.1"/>
    </source>
</evidence>
<gene>
    <name evidence="2" type="ORF">ECPE_LOCUS13365</name>
</gene>
<evidence type="ECO:0000259" key="1">
    <source>
        <dbReference type="PROSITE" id="PS50846"/>
    </source>
</evidence>
<keyword evidence="3" id="KW-1185">Reference proteome</keyword>
<dbReference type="PANTHER" id="PTHR28592">
    <property type="entry name" value="ARMADILLO REPEAT-CONTAINING PROTEIN 1"/>
    <property type="match status" value="1"/>
</dbReference>
<reference evidence="2 3" key="2">
    <citation type="submission" date="2018-11" db="EMBL/GenBank/DDBJ databases">
        <authorList>
            <consortium name="Pathogen Informatics"/>
        </authorList>
    </citation>
    <scope>NUCLEOTIDE SEQUENCE [LARGE SCALE GENOMIC DNA]</scope>
    <source>
        <strain evidence="2 3">Egypt</strain>
    </source>
</reference>
<dbReference type="EMBL" id="UZAN01054915">
    <property type="protein sequence ID" value="VDP90637.1"/>
    <property type="molecule type" value="Genomic_DNA"/>
</dbReference>
<dbReference type="PROSITE" id="PS50846">
    <property type="entry name" value="HMA_2"/>
    <property type="match status" value="1"/>
</dbReference>
<dbReference type="Proteomes" id="UP000272942">
    <property type="component" value="Unassembled WGS sequence"/>
</dbReference>
<accession>A0A183B2D0</accession>
<dbReference type="InterPro" id="IPR036163">
    <property type="entry name" value="HMA_dom_sf"/>
</dbReference>
<evidence type="ECO:0000313" key="3">
    <source>
        <dbReference type="Proteomes" id="UP000272942"/>
    </source>
</evidence>
<evidence type="ECO:0000313" key="4">
    <source>
        <dbReference type="WBParaSite" id="ECPE_0001340401-mRNA-1"/>
    </source>
</evidence>
<dbReference type="InterPro" id="IPR006121">
    <property type="entry name" value="HMA_dom"/>
</dbReference>
<feature type="domain" description="HMA" evidence="1">
    <location>
        <begin position="127"/>
        <end position="192"/>
    </location>
</feature>
<dbReference type="PANTHER" id="PTHR28592:SF1">
    <property type="entry name" value="ARMADILLO REPEAT-CONTAINING PROTEIN 1"/>
    <property type="match status" value="1"/>
</dbReference>
<reference evidence="4" key="1">
    <citation type="submission" date="2016-06" db="UniProtKB">
        <authorList>
            <consortium name="WormBaseParasite"/>
        </authorList>
    </citation>
    <scope>IDENTIFICATION</scope>
</reference>
<sequence>MVANSVPDMSILNSFEELAKSDSNYDVLLHDEISLQGLVLLLSNEDHSIVSMVLRIFSALRDRDGAKPILQTLLGLKEQLEVVVASHGSSTVEEHKEITHAANALLQSLKKEVSVQNRQFSPGFRPRNIVLRLYGISSESDVELVRERLLKVRGVVSVTFQVAKRRAIVCAVPNLDPALLVSAVRSAEQANTVREEPQPSDIPIQARIVRKRSQL</sequence>
<organism evidence="4">
    <name type="scientific">Echinostoma caproni</name>
    <dbReference type="NCBI Taxonomy" id="27848"/>
    <lineage>
        <taxon>Eukaryota</taxon>
        <taxon>Metazoa</taxon>
        <taxon>Spiralia</taxon>
        <taxon>Lophotrochozoa</taxon>
        <taxon>Platyhelminthes</taxon>
        <taxon>Trematoda</taxon>
        <taxon>Digenea</taxon>
        <taxon>Plagiorchiida</taxon>
        <taxon>Echinostomata</taxon>
        <taxon>Echinostomatoidea</taxon>
        <taxon>Echinostomatidae</taxon>
        <taxon>Echinostoma</taxon>
    </lineage>
</organism>
<dbReference type="WBParaSite" id="ECPE_0001340401-mRNA-1">
    <property type="protein sequence ID" value="ECPE_0001340401-mRNA-1"/>
    <property type="gene ID" value="ECPE_0001340401"/>
</dbReference>
<dbReference type="AlphaFoldDB" id="A0A183B2D0"/>
<protein>
    <submittedName>
        <fullName evidence="4">Armadillo repeat-containing protein 1</fullName>
    </submittedName>
</protein>
<dbReference type="GO" id="GO:0046872">
    <property type="term" value="F:metal ion binding"/>
    <property type="evidence" value="ECO:0007669"/>
    <property type="project" value="InterPro"/>
</dbReference>
<proteinExistence type="predicted"/>